<evidence type="ECO:0000313" key="13">
    <source>
        <dbReference type="Proteomes" id="UP000242180"/>
    </source>
</evidence>
<evidence type="ECO:0000313" key="12">
    <source>
        <dbReference type="EMBL" id="ORY93924.1"/>
    </source>
</evidence>
<dbReference type="STRING" id="13706.A0A1X2H637"/>
<dbReference type="EMBL" id="MCGN01000008">
    <property type="protein sequence ID" value="ORY93924.1"/>
    <property type="molecule type" value="Genomic_DNA"/>
</dbReference>
<evidence type="ECO:0000256" key="2">
    <source>
        <dbReference type="ARBA" id="ARBA00011233"/>
    </source>
</evidence>
<evidence type="ECO:0000256" key="3">
    <source>
        <dbReference type="ARBA" id="ARBA00022679"/>
    </source>
</evidence>
<evidence type="ECO:0000256" key="9">
    <source>
        <dbReference type="ARBA" id="ARBA00075216"/>
    </source>
</evidence>
<dbReference type="OrthoDB" id="549173at2759"/>
<dbReference type="GO" id="GO:0005524">
    <property type="term" value="F:ATP binding"/>
    <property type="evidence" value="ECO:0007669"/>
    <property type="project" value="UniProtKB-UniRule"/>
</dbReference>
<evidence type="ECO:0000256" key="10">
    <source>
        <dbReference type="RuleBase" id="RU366026"/>
    </source>
</evidence>
<dbReference type="InterPro" id="IPR036451">
    <property type="entry name" value="CblAdoTrfase-like_sf"/>
</dbReference>
<sequence length="180" mass="20191">GTSSLYNGERRDKDDIIFEALGTTDELTSNIGMALTFCEEDAVLEPLSQQLEWIQCCLQDVGSNVATPREHSNETRLARTEFDADGSRVAQLEKWIDEMDETLPRLTQFILPSGGRASASLHVARSVCRRAERQVQPLVRDHLCDASSGIFLNRLSDYLFTAARLAALKQGKQEKVYKKQ</sequence>
<evidence type="ECO:0000256" key="1">
    <source>
        <dbReference type="ARBA" id="ARBA00007487"/>
    </source>
</evidence>
<comment type="subunit">
    <text evidence="2">Homotrimer.</text>
</comment>
<evidence type="ECO:0000256" key="7">
    <source>
        <dbReference type="ARBA" id="ARBA00056747"/>
    </source>
</evidence>
<reference evidence="12 13" key="1">
    <citation type="submission" date="2016-07" db="EMBL/GenBank/DDBJ databases">
        <title>Pervasive Adenine N6-methylation of Active Genes in Fungi.</title>
        <authorList>
            <consortium name="DOE Joint Genome Institute"/>
            <person name="Mondo S.J."/>
            <person name="Dannebaum R.O."/>
            <person name="Kuo R.C."/>
            <person name="Labutti K."/>
            <person name="Haridas S."/>
            <person name="Kuo A."/>
            <person name="Salamov A."/>
            <person name="Ahrendt S.R."/>
            <person name="Lipzen A."/>
            <person name="Sullivan W."/>
            <person name="Andreopoulos W.B."/>
            <person name="Clum A."/>
            <person name="Lindquist E."/>
            <person name="Daum C."/>
            <person name="Ramamoorthy G.K."/>
            <person name="Gryganskyi A."/>
            <person name="Culley D."/>
            <person name="Magnuson J.K."/>
            <person name="James T.Y."/>
            <person name="O'Malley M.A."/>
            <person name="Stajich J.E."/>
            <person name="Spatafora J.W."/>
            <person name="Visel A."/>
            <person name="Grigoriev I.V."/>
        </authorList>
    </citation>
    <scope>NUCLEOTIDE SEQUENCE [LARGE SCALE GENOMIC DNA]</scope>
    <source>
        <strain evidence="12 13">NRRL 2496</strain>
    </source>
</reference>
<dbReference type="InterPro" id="IPR029499">
    <property type="entry name" value="PduO-typ"/>
</dbReference>
<organism evidence="12 13">
    <name type="scientific">Syncephalastrum racemosum</name>
    <name type="common">Filamentous fungus</name>
    <dbReference type="NCBI Taxonomy" id="13706"/>
    <lineage>
        <taxon>Eukaryota</taxon>
        <taxon>Fungi</taxon>
        <taxon>Fungi incertae sedis</taxon>
        <taxon>Mucoromycota</taxon>
        <taxon>Mucoromycotina</taxon>
        <taxon>Mucoromycetes</taxon>
        <taxon>Mucorales</taxon>
        <taxon>Syncephalastraceae</taxon>
        <taxon>Syncephalastrum</taxon>
    </lineage>
</organism>
<keyword evidence="4 10" id="KW-0547">Nucleotide-binding</keyword>
<dbReference type="GO" id="GO:0009235">
    <property type="term" value="P:cobalamin metabolic process"/>
    <property type="evidence" value="ECO:0007669"/>
    <property type="project" value="UniProtKB-ARBA"/>
</dbReference>
<dbReference type="InterPro" id="IPR016030">
    <property type="entry name" value="CblAdoTrfase-like"/>
</dbReference>
<dbReference type="Proteomes" id="UP000242180">
    <property type="component" value="Unassembled WGS sequence"/>
</dbReference>
<evidence type="ECO:0000256" key="8">
    <source>
        <dbReference type="ARBA" id="ARBA00071654"/>
    </source>
</evidence>
<dbReference type="InParanoid" id="A0A1X2H637"/>
<dbReference type="NCBIfam" id="TIGR00636">
    <property type="entry name" value="PduO_Nterm"/>
    <property type="match status" value="1"/>
</dbReference>
<dbReference type="PANTHER" id="PTHR12213">
    <property type="entry name" value="CORRINOID ADENOSYLTRANSFERASE"/>
    <property type="match status" value="1"/>
</dbReference>
<proteinExistence type="inferred from homology"/>
<protein>
    <recommendedName>
        <fullName evidence="8">Corrinoid adenosyltransferase MMAB</fullName>
    </recommendedName>
    <alternativeName>
        <fullName evidence="9">ATP:co(I)rrinoid adenosyltransferase MMAB</fullName>
    </alternativeName>
</protein>
<comment type="catalytic activity">
    <reaction evidence="6">
        <text>cob(I)alamin-[corrinoid adenosyltransferase] + ATP = apo-[corrinoid adenosyltransferase] + adenosylcob(III)alamin + triphosphate</text>
        <dbReference type="Rhea" id="RHEA:56796"/>
        <dbReference type="Rhea" id="RHEA-COMP:14743"/>
        <dbReference type="Rhea" id="RHEA-COMP:14744"/>
        <dbReference type="ChEBI" id="CHEBI:18036"/>
        <dbReference type="ChEBI" id="CHEBI:18408"/>
        <dbReference type="ChEBI" id="CHEBI:30616"/>
        <dbReference type="ChEBI" id="CHEBI:60488"/>
        <dbReference type="ChEBI" id="CHEBI:83228"/>
    </reaction>
    <physiologicalReaction direction="left-to-right" evidence="6">
        <dbReference type="Rhea" id="RHEA:56797"/>
    </physiologicalReaction>
</comment>
<dbReference type="FunFam" id="1.20.1200.10:FF:000001">
    <property type="entry name" value="Cob(I)yrinic acid a,c-diamide adenosyltransferase"/>
    <property type="match status" value="1"/>
</dbReference>
<keyword evidence="5 10" id="KW-0067">ATP-binding</keyword>
<name>A0A1X2H637_SYNRA</name>
<evidence type="ECO:0000256" key="6">
    <source>
        <dbReference type="ARBA" id="ARBA00051988"/>
    </source>
</evidence>
<gene>
    <name evidence="12" type="ORF">BCR43DRAFT_443565</name>
</gene>
<evidence type="ECO:0000259" key="11">
    <source>
        <dbReference type="Pfam" id="PF01923"/>
    </source>
</evidence>
<dbReference type="SUPFAM" id="SSF89028">
    <property type="entry name" value="Cobalamin adenosyltransferase-like"/>
    <property type="match status" value="1"/>
</dbReference>
<dbReference type="Pfam" id="PF01923">
    <property type="entry name" value="Cob_adeno_trans"/>
    <property type="match status" value="1"/>
</dbReference>
<dbReference type="PANTHER" id="PTHR12213:SF0">
    <property type="entry name" value="CORRINOID ADENOSYLTRANSFERASE MMAB"/>
    <property type="match status" value="1"/>
</dbReference>
<keyword evidence="13" id="KW-1185">Reference proteome</keyword>
<evidence type="ECO:0000256" key="4">
    <source>
        <dbReference type="ARBA" id="ARBA00022741"/>
    </source>
</evidence>
<feature type="non-terminal residue" evidence="12">
    <location>
        <position position="1"/>
    </location>
</feature>
<evidence type="ECO:0000256" key="5">
    <source>
        <dbReference type="ARBA" id="ARBA00022840"/>
    </source>
</evidence>
<dbReference type="OMA" id="HQACTVV"/>
<dbReference type="AlphaFoldDB" id="A0A1X2H637"/>
<accession>A0A1X2H637</accession>
<feature type="domain" description="Cobalamin adenosyltransferase-like" evidence="11">
    <location>
        <begin position="1"/>
        <end position="165"/>
    </location>
</feature>
<dbReference type="GO" id="GO:0008817">
    <property type="term" value="F:corrinoid adenosyltransferase activity"/>
    <property type="evidence" value="ECO:0007669"/>
    <property type="project" value="TreeGrafter"/>
</dbReference>
<comment type="similarity">
    <text evidence="1 10">Belongs to the Cob(I)alamin adenosyltransferase family.</text>
</comment>
<comment type="caution">
    <text evidence="12">The sequence shown here is derived from an EMBL/GenBank/DDBJ whole genome shotgun (WGS) entry which is preliminary data.</text>
</comment>
<comment type="function">
    <text evidence="7">Converts cob(I)alamin to adenosylcobalamin (adenosylcob(III)alamin), a coenzyme for methylmalonyl-CoA mutase, therefore participates in the final step of the vitamin B12 conversion. Generates adenosylcobalamin (AdoCbl) and directly delivers the cofactor to MUT in a transfer that is stimulated by ATP-binding to MMAB and gated by MMAA.</text>
</comment>
<keyword evidence="3 10" id="KW-0808">Transferase</keyword>
<dbReference type="Gene3D" id="1.20.1200.10">
    <property type="entry name" value="Cobalamin adenosyltransferase-like"/>
    <property type="match status" value="1"/>
</dbReference>